<gene>
    <name evidence="3" type="ORF">H8B09_20860</name>
</gene>
<evidence type="ECO:0000256" key="2">
    <source>
        <dbReference type="SAM" id="MobiDB-lite"/>
    </source>
</evidence>
<evidence type="ECO:0000313" key="4">
    <source>
        <dbReference type="Proteomes" id="UP000609346"/>
    </source>
</evidence>
<feature type="compositionally biased region" description="Basic and acidic residues" evidence="2">
    <location>
        <begin position="403"/>
        <end position="421"/>
    </location>
</feature>
<feature type="coiled-coil region" evidence="1">
    <location>
        <begin position="452"/>
        <end position="498"/>
    </location>
</feature>
<evidence type="ECO:0000256" key="1">
    <source>
        <dbReference type="SAM" id="Coils"/>
    </source>
</evidence>
<protein>
    <submittedName>
        <fullName evidence="3">Uncharacterized protein</fullName>
    </submittedName>
</protein>
<dbReference type="Proteomes" id="UP000609346">
    <property type="component" value="Unassembled WGS sequence"/>
</dbReference>
<reference evidence="3 4" key="1">
    <citation type="submission" date="2020-09" db="EMBL/GenBank/DDBJ databases">
        <title>Paenibacillus sp. strain PR3 16S rRNA gene Genome sequencing and assembly.</title>
        <authorList>
            <person name="Kim J."/>
        </authorList>
    </citation>
    <scope>NUCLEOTIDE SEQUENCE [LARGE SCALE GENOMIC DNA]</scope>
    <source>
        <strain evidence="3 4">PR3</strain>
    </source>
</reference>
<accession>A0ABR8N1U0</accession>
<keyword evidence="4" id="KW-1185">Reference proteome</keyword>
<organism evidence="3 4">
    <name type="scientific">Paenibacillus terricola</name>
    <dbReference type="NCBI Taxonomy" id="2763503"/>
    <lineage>
        <taxon>Bacteria</taxon>
        <taxon>Bacillati</taxon>
        <taxon>Bacillota</taxon>
        <taxon>Bacilli</taxon>
        <taxon>Bacillales</taxon>
        <taxon>Paenibacillaceae</taxon>
        <taxon>Paenibacillus</taxon>
    </lineage>
</organism>
<proteinExistence type="predicted"/>
<feature type="compositionally biased region" description="Basic and acidic residues" evidence="2">
    <location>
        <begin position="376"/>
        <end position="395"/>
    </location>
</feature>
<sequence length="569" mass="62163">MSITSSVNTACKITNNAGKPVVVLDAFDSSTNVANNSPKKGYQQSLKMLSLAEGGQVISNGGTGTVTLNDTRTDSSGKTQPNYLYQLLISEPDSLFPVMNVGVALDFDSMGYPPVTVTAAAAKNMSLAFTFCQHLMAYPTTDLAKNFQQALTDAQKEKTVDDMMKKIADYFNSTKGFKGLDFPSYLAVSTYLKAFAWKWGLDDDGNPGRTFWLYGVPSSNSSSSGGSAVVNYGSIKLSRPSSAPNPADPNDPNSGYTITYTPDSDTSQKLAFSSMQLVDDATADTPSICLQWTFALKSQFTQDAKDSVLWPALVGTLNGIKVIGVSQKPEDAFVKWLKNLVPKSFDDLVNSFLKIMGIWMAYDFLKTKFAGKKDKLQDDKTNENKGKDPTDDQQRQADQSADDVGRAALDDERSNASRLDSDEIDVPDIDSLDATVSSVNDYIVDTLKEITADNYDAMIEEYEFQLKELAQIEVNPSLEDAMNKLVEAKGNLEEARESGDFSSVKDSLGDVKTSVNTAIDQMDIPDDLREQLQDSQRAIDDFQETADEMDSSANDIENGEDPIEPEVIE</sequence>
<keyword evidence="1" id="KW-0175">Coiled coil</keyword>
<feature type="region of interest" description="Disordered" evidence="2">
    <location>
        <begin position="376"/>
        <end position="422"/>
    </location>
</feature>
<dbReference type="EMBL" id="JACXZA010000005">
    <property type="protein sequence ID" value="MBD3921231.1"/>
    <property type="molecule type" value="Genomic_DNA"/>
</dbReference>
<comment type="caution">
    <text evidence="3">The sequence shown here is derived from an EMBL/GenBank/DDBJ whole genome shotgun (WGS) entry which is preliminary data.</text>
</comment>
<evidence type="ECO:0000313" key="3">
    <source>
        <dbReference type="EMBL" id="MBD3921231.1"/>
    </source>
</evidence>
<dbReference type="RefSeq" id="WP_191205503.1">
    <property type="nucleotide sequence ID" value="NZ_JACXZA010000005.1"/>
</dbReference>
<name>A0ABR8N1U0_9BACL</name>
<feature type="compositionally biased region" description="Acidic residues" evidence="2">
    <location>
        <begin position="557"/>
        <end position="569"/>
    </location>
</feature>
<feature type="region of interest" description="Disordered" evidence="2">
    <location>
        <begin position="534"/>
        <end position="569"/>
    </location>
</feature>
<feature type="compositionally biased region" description="Acidic residues" evidence="2">
    <location>
        <begin position="541"/>
        <end position="550"/>
    </location>
</feature>